<sequence length="407" mass="45261">MPRSRLFCPRLVRSALCSVIALGSWAALTSTVSADPAALARASGAMAKAHGAALVHVTASRTQGIAVLVNDEPITNYEIELRQKLLAMNVGGLQERAQANFKKLVKAESTNTKLKAILDTTIKANQGKSREEILAIFEQKKKDFAKGLQEQAVSSARASVLPGLRKKALEELIEERLKLQEAKRLNVLAEDDEVNKIIAGLAERNKMNEKQFEAHMKKMGTDVYTMRTRFQAMMSWQNVVRRQFGHQIAITDRDLDRAVSQVQAEDQTELNLQRIVLIVPDKVDQAVVARRLREASALRQNFKGCSMTGTLAKSEGATRFDNIGPRAASTIAEPTRTLLLNASDGEMLPATVGSEGIELWVLCGRKVVEAKETQRDEAVKELRQQEFNVLAERHLKDLRQDAHIEYR</sequence>
<dbReference type="AlphaFoldDB" id="A0A0D6JID7"/>
<evidence type="ECO:0000256" key="3">
    <source>
        <dbReference type="SAM" id="SignalP"/>
    </source>
</evidence>
<dbReference type="InterPro" id="IPR050280">
    <property type="entry name" value="OMP_Chaperone_SurA"/>
</dbReference>
<feature type="chain" id="PRO_5002306426" evidence="3">
    <location>
        <begin position="27"/>
        <end position="407"/>
    </location>
</feature>
<keyword evidence="6" id="KW-1185">Reference proteome</keyword>
<evidence type="ECO:0000259" key="4">
    <source>
        <dbReference type="Pfam" id="PF09312"/>
    </source>
</evidence>
<dbReference type="SUPFAM" id="SSF109998">
    <property type="entry name" value="Triger factor/SurA peptide-binding domain-like"/>
    <property type="match status" value="1"/>
</dbReference>
<accession>A0A0D6JID7</accession>
<dbReference type="PANTHER" id="PTHR47637">
    <property type="entry name" value="CHAPERONE SURA"/>
    <property type="match status" value="1"/>
</dbReference>
<reference evidence="6" key="1">
    <citation type="submission" date="2015-02" db="EMBL/GenBank/DDBJ databases">
        <authorList>
            <person name="Chooi Y.-H."/>
        </authorList>
    </citation>
    <scope>NUCLEOTIDE SEQUENCE [LARGE SCALE GENOMIC DNA]</scope>
    <source>
        <strain evidence="6">strain Y</strain>
    </source>
</reference>
<proteinExistence type="predicted"/>
<dbReference type="KEGG" id="fil:BN1229_v1_2778"/>
<name>A0A0D6JID7_9HYPH</name>
<keyword evidence="1 3" id="KW-0732">Signal</keyword>
<evidence type="ECO:0000313" key="5">
    <source>
        <dbReference type="EMBL" id="CPR21630.1"/>
    </source>
</evidence>
<feature type="signal peptide" evidence="3">
    <location>
        <begin position="1"/>
        <end position="26"/>
    </location>
</feature>
<evidence type="ECO:0000256" key="2">
    <source>
        <dbReference type="ARBA" id="ARBA00023110"/>
    </source>
</evidence>
<keyword evidence="2" id="KW-0413">Isomerase</keyword>
<evidence type="ECO:0000256" key="1">
    <source>
        <dbReference type="ARBA" id="ARBA00022729"/>
    </source>
</evidence>
<dbReference type="RefSeq" id="WP_172655243.1">
    <property type="nucleotide sequence ID" value="NZ_LN829118.1"/>
</dbReference>
<dbReference type="EMBL" id="LN829119">
    <property type="protein sequence ID" value="CPR21630.1"/>
    <property type="molecule type" value="Genomic_DNA"/>
</dbReference>
<dbReference type="Pfam" id="PF09312">
    <property type="entry name" value="SurA_N"/>
    <property type="match status" value="1"/>
</dbReference>
<dbReference type="Gene3D" id="1.10.4030.10">
    <property type="entry name" value="Porin chaperone SurA, peptide-binding domain"/>
    <property type="match status" value="1"/>
</dbReference>
<dbReference type="InterPro" id="IPR027304">
    <property type="entry name" value="Trigger_fact/SurA_dom_sf"/>
</dbReference>
<dbReference type="PANTHER" id="PTHR47637:SF1">
    <property type="entry name" value="CHAPERONE SURA"/>
    <property type="match status" value="1"/>
</dbReference>
<dbReference type="KEGG" id="fiy:BN1229_v1_3134"/>
<keyword evidence="2" id="KW-0697">Rotamase</keyword>
<organism evidence="5 6">
    <name type="scientific">Candidatus Filomicrobium marinum</name>
    <dbReference type="NCBI Taxonomy" id="1608628"/>
    <lineage>
        <taxon>Bacteria</taxon>
        <taxon>Pseudomonadati</taxon>
        <taxon>Pseudomonadota</taxon>
        <taxon>Alphaproteobacteria</taxon>
        <taxon>Hyphomicrobiales</taxon>
        <taxon>Hyphomicrobiaceae</taxon>
        <taxon>Filomicrobium</taxon>
    </lineage>
</organism>
<dbReference type="InterPro" id="IPR015391">
    <property type="entry name" value="SurA_N"/>
</dbReference>
<protein>
    <submittedName>
        <fullName evidence="5">SurA domain protein</fullName>
    </submittedName>
</protein>
<dbReference type="Proteomes" id="UP000033187">
    <property type="component" value="Chromosome 1"/>
</dbReference>
<feature type="domain" description="SurA N-terminal" evidence="4">
    <location>
        <begin position="145"/>
        <end position="231"/>
    </location>
</feature>
<dbReference type="GO" id="GO:0003755">
    <property type="term" value="F:peptidyl-prolyl cis-trans isomerase activity"/>
    <property type="evidence" value="ECO:0007669"/>
    <property type="project" value="UniProtKB-KW"/>
</dbReference>
<evidence type="ECO:0000313" key="6">
    <source>
        <dbReference type="Proteomes" id="UP000033187"/>
    </source>
</evidence>
<gene>
    <name evidence="5" type="ORF">YBN1229_v1_3134</name>
</gene>